<dbReference type="OrthoDB" id="9792663at2"/>
<dbReference type="InterPro" id="IPR010982">
    <property type="entry name" value="Lambda_DNA-bd_dom_sf"/>
</dbReference>
<dbReference type="Gene3D" id="1.10.260.40">
    <property type="entry name" value="lambda repressor-like DNA-binding domains"/>
    <property type="match status" value="1"/>
</dbReference>
<dbReference type="SMART" id="SM00354">
    <property type="entry name" value="HTH_LACI"/>
    <property type="match status" value="1"/>
</dbReference>
<dbReference type="Pfam" id="PF00356">
    <property type="entry name" value="LacI"/>
    <property type="match status" value="1"/>
</dbReference>
<dbReference type="GO" id="GO:0006355">
    <property type="term" value="P:regulation of DNA-templated transcription"/>
    <property type="evidence" value="ECO:0007669"/>
    <property type="project" value="InterPro"/>
</dbReference>
<organism evidence="4 5">
    <name type="scientific">Tranquillimonas alkanivorans</name>
    <dbReference type="NCBI Taxonomy" id="441119"/>
    <lineage>
        <taxon>Bacteria</taxon>
        <taxon>Pseudomonadati</taxon>
        <taxon>Pseudomonadota</taxon>
        <taxon>Alphaproteobacteria</taxon>
        <taxon>Rhodobacterales</taxon>
        <taxon>Roseobacteraceae</taxon>
        <taxon>Tranquillimonas</taxon>
    </lineage>
</organism>
<dbReference type="CDD" id="cd01392">
    <property type="entry name" value="HTH_LacI"/>
    <property type="match status" value="1"/>
</dbReference>
<dbReference type="Proteomes" id="UP000199356">
    <property type="component" value="Unassembled WGS sequence"/>
</dbReference>
<dbReference type="EMBL" id="FOXA01000028">
    <property type="protein sequence ID" value="SFQ03865.1"/>
    <property type="molecule type" value="Genomic_DNA"/>
</dbReference>
<evidence type="ECO:0000313" key="4">
    <source>
        <dbReference type="EMBL" id="SFQ03865.1"/>
    </source>
</evidence>
<feature type="domain" description="HTH lacI-type" evidence="3">
    <location>
        <begin position="13"/>
        <end position="67"/>
    </location>
</feature>
<dbReference type="SUPFAM" id="SSF53613">
    <property type="entry name" value="Ribokinase-like"/>
    <property type="match status" value="1"/>
</dbReference>
<gene>
    <name evidence="4" type="ORF">SAMN04488047_12822</name>
</gene>
<dbReference type="PROSITE" id="PS00356">
    <property type="entry name" value="HTH_LACI_1"/>
    <property type="match status" value="1"/>
</dbReference>
<dbReference type="GO" id="GO:0016301">
    <property type="term" value="F:kinase activity"/>
    <property type="evidence" value="ECO:0007669"/>
    <property type="project" value="UniProtKB-KW"/>
</dbReference>
<keyword evidence="5" id="KW-1185">Reference proteome</keyword>
<dbReference type="GO" id="GO:0006796">
    <property type="term" value="P:phosphate-containing compound metabolic process"/>
    <property type="evidence" value="ECO:0007669"/>
    <property type="project" value="UniProtKB-ARBA"/>
</dbReference>
<dbReference type="STRING" id="441119.SAMN04488047_12822"/>
<name>A0A1I5V8N8_9RHOB</name>
<dbReference type="AlphaFoldDB" id="A0A1I5V8N8"/>
<dbReference type="PANTHER" id="PTHR10584:SF167">
    <property type="entry name" value="PFKB DOMAIN PROTEIN"/>
    <property type="match status" value="1"/>
</dbReference>
<dbReference type="PRINTS" id="PR00036">
    <property type="entry name" value="HTHLACI"/>
</dbReference>
<evidence type="ECO:0000313" key="5">
    <source>
        <dbReference type="Proteomes" id="UP000199356"/>
    </source>
</evidence>
<protein>
    <submittedName>
        <fullName evidence="4">Ribokinase</fullName>
    </submittedName>
</protein>
<accession>A0A1I5V8N8</accession>
<dbReference type="InterPro" id="IPR011611">
    <property type="entry name" value="PfkB_dom"/>
</dbReference>
<dbReference type="GO" id="GO:0003677">
    <property type="term" value="F:DNA binding"/>
    <property type="evidence" value="ECO:0007669"/>
    <property type="project" value="InterPro"/>
</dbReference>
<dbReference type="PANTHER" id="PTHR10584">
    <property type="entry name" value="SUGAR KINASE"/>
    <property type="match status" value="1"/>
</dbReference>
<dbReference type="SUPFAM" id="SSF47413">
    <property type="entry name" value="lambda repressor-like DNA-binding domains"/>
    <property type="match status" value="1"/>
</dbReference>
<sequence>MSRSQGYRSGRRATIRDVAQEAGVSVGTVSHVLNDSKSVSERARRSVLRAVEELGYRPNSLARSLIARRPRTTPAAEPGRPRLISVGYISIDYMVRIGHVPHSGERTTSRSIEKMLGGPAANVSAFAAALGAPLEIGAEMVTHLGNDADSLWALEELASRNIDASGALQQPGDRLSRCIVLVEDDGQRTIINEPFEVPLDFLARHLARRAPDAAPACVHFDGFHLSAALQVRDELRVAGYLLSLHSAGLDATQGTLPDYGELLETFDVLFLDQGSFDRMTRGMQDVAGAPERIFDTVTGNRCRALLLTRGADGAVLLRPGEQPVQCEAPAVDVVDATGAGDAFTGIFLASWLAQGDAEAALAHAVQGASLSLTALGAQGRLPSAQEVFARDAVETEGPR</sequence>
<evidence type="ECO:0000256" key="2">
    <source>
        <dbReference type="ARBA" id="ARBA00022777"/>
    </source>
</evidence>
<dbReference type="InterPro" id="IPR029056">
    <property type="entry name" value="Ribokinase-like"/>
</dbReference>
<evidence type="ECO:0000259" key="3">
    <source>
        <dbReference type="PROSITE" id="PS50932"/>
    </source>
</evidence>
<reference evidence="4 5" key="1">
    <citation type="submission" date="2016-10" db="EMBL/GenBank/DDBJ databases">
        <authorList>
            <person name="de Groot N.N."/>
        </authorList>
    </citation>
    <scope>NUCLEOTIDE SEQUENCE [LARGE SCALE GENOMIC DNA]</scope>
    <source>
        <strain evidence="4 5">DSM 19547</strain>
    </source>
</reference>
<dbReference type="InterPro" id="IPR002139">
    <property type="entry name" value="Ribo/fructo_kinase"/>
</dbReference>
<keyword evidence="2 4" id="KW-0418">Kinase</keyword>
<dbReference type="Gene3D" id="3.40.1190.20">
    <property type="match status" value="1"/>
</dbReference>
<proteinExistence type="predicted"/>
<dbReference type="InterPro" id="IPR000843">
    <property type="entry name" value="HTH_LacI"/>
</dbReference>
<dbReference type="PRINTS" id="PR00990">
    <property type="entry name" value="RIBOKINASE"/>
</dbReference>
<keyword evidence="1" id="KW-0808">Transferase</keyword>
<dbReference type="PROSITE" id="PS50932">
    <property type="entry name" value="HTH_LACI_2"/>
    <property type="match status" value="1"/>
</dbReference>
<dbReference type="Pfam" id="PF00294">
    <property type="entry name" value="PfkB"/>
    <property type="match status" value="1"/>
</dbReference>
<evidence type="ECO:0000256" key="1">
    <source>
        <dbReference type="ARBA" id="ARBA00022679"/>
    </source>
</evidence>